<dbReference type="EnsemblPlants" id="OPUNC11G11290.1">
    <property type="protein sequence ID" value="OPUNC11G11290.1"/>
    <property type="gene ID" value="OPUNC11G11290"/>
</dbReference>
<evidence type="ECO:0000313" key="3">
    <source>
        <dbReference type="Proteomes" id="UP000026962"/>
    </source>
</evidence>
<feature type="compositionally biased region" description="Low complexity" evidence="1">
    <location>
        <begin position="1"/>
        <end position="13"/>
    </location>
</feature>
<dbReference type="Gramene" id="OPUNC11G11290.1">
    <property type="protein sequence ID" value="OPUNC11G11290.1"/>
    <property type="gene ID" value="OPUNC11G11290"/>
</dbReference>
<sequence>MSSSSSLEAISGSARVGGGEAVGSMREVKGASDPSLPSPLLPPEPEPPTLVYRSWSPSQARRR</sequence>
<reference evidence="2" key="2">
    <citation type="submission" date="2018-05" db="EMBL/GenBank/DDBJ databases">
        <title>OpunRS2 (Oryza punctata Reference Sequence Version 2).</title>
        <authorList>
            <person name="Zhang J."/>
            <person name="Kudrna D."/>
            <person name="Lee S."/>
            <person name="Talag J."/>
            <person name="Welchert J."/>
            <person name="Wing R.A."/>
        </authorList>
    </citation>
    <scope>NUCLEOTIDE SEQUENCE [LARGE SCALE GENOMIC DNA]</scope>
</reference>
<feature type="compositionally biased region" description="Pro residues" evidence="1">
    <location>
        <begin position="36"/>
        <end position="48"/>
    </location>
</feature>
<dbReference type="HOGENOM" id="CLU_2889739_0_0_1"/>
<reference evidence="2" key="1">
    <citation type="submission" date="2015-04" db="UniProtKB">
        <authorList>
            <consortium name="EnsemblPlants"/>
        </authorList>
    </citation>
    <scope>IDENTIFICATION</scope>
</reference>
<name>A0A0E0MFE9_ORYPU</name>
<proteinExistence type="predicted"/>
<evidence type="ECO:0000256" key="1">
    <source>
        <dbReference type="SAM" id="MobiDB-lite"/>
    </source>
</evidence>
<evidence type="ECO:0000313" key="2">
    <source>
        <dbReference type="EnsemblPlants" id="OPUNC11G11290.1"/>
    </source>
</evidence>
<dbReference type="AlphaFoldDB" id="A0A0E0MFE9"/>
<accession>A0A0E0MFE9</accession>
<protein>
    <submittedName>
        <fullName evidence="2">Uncharacterized protein</fullName>
    </submittedName>
</protein>
<keyword evidence="3" id="KW-1185">Reference proteome</keyword>
<feature type="region of interest" description="Disordered" evidence="1">
    <location>
        <begin position="1"/>
        <end position="63"/>
    </location>
</feature>
<dbReference type="Proteomes" id="UP000026962">
    <property type="component" value="Chromosome 11"/>
</dbReference>
<organism evidence="2">
    <name type="scientific">Oryza punctata</name>
    <name type="common">Red rice</name>
    <dbReference type="NCBI Taxonomy" id="4537"/>
    <lineage>
        <taxon>Eukaryota</taxon>
        <taxon>Viridiplantae</taxon>
        <taxon>Streptophyta</taxon>
        <taxon>Embryophyta</taxon>
        <taxon>Tracheophyta</taxon>
        <taxon>Spermatophyta</taxon>
        <taxon>Magnoliopsida</taxon>
        <taxon>Liliopsida</taxon>
        <taxon>Poales</taxon>
        <taxon>Poaceae</taxon>
        <taxon>BOP clade</taxon>
        <taxon>Oryzoideae</taxon>
        <taxon>Oryzeae</taxon>
        <taxon>Oryzinae</taxon>
        <taxon>Oryza</taxon>
    </lineage>
</organism>